<keyword evidence="2 3" id="KW-0732">Signal</keyword>
<organism evidence="5 6">
    <name type="scientific">Streptosporangium subroseum</name>
    <dbReference type="NCBI Taxonomy" id="106412"/>
    <lineage>
        <taxon>Bacteria</taxon>
        <taxon>Bacillati</taxon>
        <taxon>Actinomycetota</taxon>
        <taxon>Actinomycetes</taxon>
        <taxon>Streptosporangiales</taxon>
        <taxon>Streptosporangiaceae</taxon>
        <taxon>Streptosporangium</taxon>
    </lineage>
</organism>
<evidence type="ECO:0000256" key="3">
    <source>
        <dbReference type="SAM" id="SignalP"/>
    </source>
</evidence>
<keyword evidence="6" id="KW-1185">Reference proteome</keyword>
<accession>A0A239B2J9</accession>
<dbReference type="AlphaFoldDB" id="A0A239B2J9"/>
<dbReference type="InterPro" id="IPR028081">
    <property type="entry name" value="Leu-bd"/>
</dbReference>
<feature type="domain" description="Leucine-binding protein" evidence="4">
    <location>
        <begin position="54"/>
        <end position="406"/>
    </location>
</feature>
<dbReference type="CDD" id="cd06343">
    <property type="entry name" value="PBP1_ABC_ligand_binding-like"/>
    <property type="match status" value="1"/>
</dbReference>
<protein>
    <submittedName>
        <fullName evidence="5">Amino acid/amide ABC transporter substrate-binding protein, HAAT family</fullName>
    </submittedName>
</protein>
<dbReference type="InterPro" id="IPR028082">
    <property type="entry name" value="Peripla_BP_I"/>
</dbReference>
<dbReference type="Proteomes" id="UP000198282">
    <property type="component" value="Unassembled WGS sequence"/>
</dbReference>
<name>A0A239B2J9_9ACTN</name>
<feature type="signal peptide" evidence="3">
    <location>
        <begin position="1"/>
        <end position="20"/>
    </location>
</feature>
<sequence length="428" mass="46378">MRVSAIGCTAVTASLLVALAACGGREAAAPSTAASGSGSGECQGQQTTGITDTSIKLGGIYPLSGPASAYGDIPKGIKAYFDYINAEKNGIGGRKVEFVVRDDGYQPPKAVEEARRLVEQEQVFALFQTLGTPSTTATWDYTNQQKVPQVFVATGASKWGSDTAHPWTIGWQPNYISEARVYAQYLKQERPDAKVAVLYQNDDFGKDLLGGFKKAIEGSKITVAAEQSYEVSDPSVDPQMRNLAGSKADVLLNITTPKFGSQALAADAKNTSWNPLHIVNNVAASITVLKPVGFPNVQGVVSSTYYKDPNDPKWKDDPEMMLYYAKMKQYAPDADPTVPYHTFGWAVASSFHKAMEAAKCPTREGLRDAMRALQNVQVDMLLPGVTLNTAADDGFPIESMQLMKFQGERWELFGDVIDTRKEFGPLTN</sequence>
<dbReference type="PROSITE" id="PS51257">
    <property type="entry name" value="PROKAR_LIPOPROTEIN"/>
    <property type="match status" value="1"/>
</dbReference>
<dbReference type="Gene3D" id="3.40.50.2300">
    <property type="match status" value="2"/>
</dbReference>
<dbReference type="RefSeq" id="WP_089205652.1">
    <property type="nucleotide sequence ID" value="NZ_FZOD01000002.1"/>
</dbReference>
<evidence type="ECO:0000256" key="1">
    <source>
        <dbReference type="ARBA" id="ARBA00010062"/>
    </source>
</evidence>
<dbReference type="SUPFAM" id="SSF53822">
    <property type="entry name" value="Periplasmic binding protein-like I"/>
    <property type="match status" value="1"/>
</dbReference>
<gene>
    <name evidence="5" type="ORF">SAMN05216276_1002281</name>
</gene>
<dbReference type="PANTHER" id="PTHR47235">
    <property type="entry name" value="BLR6548 PROTEIN"/>
    <property type="match status" value="1"/>
</dbReference>
<evidence type="ECO:0000256" key="2">
    <source>
        <dbReference type="ARBA" id="ARBA00022729"/>
    </source>
</evidence>
<evidence type="ECO:0000259" key="4">
    <source>
        <dbReference type="Pfam" id="PF13458"/>
    </source>
</evidence>
<dbReference type="PANTHER" id="PTHR47235:SF1">
    <property type="entry name" value="BLR6548 PROTEIN"/>
    <property type="match status" value="1"/>
</dbReference>
<evidence type="ECO:0000313" key="5">
    <source>
        <dbReference type="EMBL" id="SNS01423.1"/>
    </source>
</evidence>
<comment type="similarity">
    <text evidence="1">Belongs to the leucine-binding protein family.</text>
</comment>
<dbReference type="OrthoDB" id="26870at2"/>
<dbReference type="EMBL" id="FZOD01000002">
    <property type="protein sequence ID" value="SNS01423.1"/>
    <property type="molecule type" value="Genomic_DNA"/>
</dbReference>
<feature type="chain" id="PRO_5038357303" evidence="3">
    <location>
        <begin position="21"/>
        <end position="428"/>
    </location>
</feature>
<evidence type="ECO:0000313" key="6">
    <source>
        <dbReference type="Proteomes" id="UP000198282"/>
    </source>
</evidence>
<reference evidence="5 6" key="1">
    <citation type="submission" date="2017-06" db="EMBL/GenBank/DDBJ databases">
        <authorList>
            <person name="Kim H.J."/>
            <person name="Triplett B.A."/>
        </authorList>
    </citation>
    <scope>NUCLEOTIDE SEQUENCE [LARGE SCALE GENOMIC DNA]</scope>
    <source>
        <strain evidence="5 6">CGMCC 4.2132</strain>
    </source>
</reference>
<proteinExistence type="inferred from homology"/>
<dbReference type="Pfam" id="PF13458">
    <property type="entry name" value="Peripla_BP_6"/>
    <property type="match status" value="1"/>
</dbReference>